<dbReference type="InterPro" id="IPR028098">
    <property type="entry name" value="Glyco_trans_4-like_N"/>
</dbReference>
<dbReference type="PANTHER" id="PTHR12526:SF640">
    <property type="entry name" value="COLANIC ACID BIOSYNTHESIS GLYCOSYLTRANSFERASE WCAL-RELATED"/>
    <property type="match status" value="1"/>
</dbReference>
<dbReference type="InterPro" id="IPR001296">
    <property type="entry name" value="Glyco_trans_1"/>
</dbReference>
<proteinExistence type="inferred from homology"/>
<dbReference type="SUPFAM" id="SSF53756">
    <property type="entry name" value="UDP-Glycosyltransferase/glycogen phosphorylase"/>
    <property type="match status" value="1"/>
</dbReference>
<dbReference type="STRING" id="504798.SAMN05421871_105320"/>
<dbReference type="OrthoDB" id="9806887at2"/>
<feature type="domain" description="Glycosyltransferase subfamily 4-like N-terminal" evidence="5">
    <location>
        <begin position="27"/>
        <end position="186"/>
    </location>
</feature>
<dbReference type="AlphaFoldDB" id="A0A1H0S704"/>
<evidence type="ECO:0000313" key="7">
    <source>
        <dbReference type="Proteomes" id="UP000199651"/>
    </source>
</evidence>
<name>A0A1H0S704_9PSEU</name>
<keyword evidence="7" id="KW-1185">Reference proteome</keyword>
<evidence type="ECO:0000256" key="1">
    <source>
        <dbReference type="ARBA" id="ARBA00009481"/>
    </source>
</evidence>
<organism evidence="6 7">
    <name type="scientific">Actinokineospora alba</name>
    <dbReference type="NCBI Taxonomy" id="504798"/>
    <lineage>
        <taxon>Bacteria</taxon>
        <taxon>Bacillati</taxon>
        <taxon>Actinomycetota</taxon>
        <taxon>Actinomycetes</taxon>
        <taxon>Pseudonocardiales</taxon>
        <taxon>Pseudonocardiaceae</taxon>
        <taxon>Actinokineospora</taxon>
    </lineage>
</organism>
<keyword evidence="3 6" id="KW-0808">Transferase</keyword>
<dbReference type="PANTHER" id="PTHR12526">
    <property type="entry name" value="GLYCOSYLTRANSFERASE"/>
    <property type="match status" value="1"/>
</dbReference>
<dbReference type="Proteomes" id="UP000199651">
    <property type="component" value="Unassembled WGS sequence"/>
</dbReference>
<dbReference type="Pfam" id="PF00534">
    <property type="entry name" value="Glycos_transf_1"/>
    <property type="match status" value="1"/>
</dbReference>
<gene>
    <name evidence="6" type="ORF">SAMN05192558_108309</name>
</gene>
<sequence length="465" mass="50346">MADALKSLRGARVVVVNWRDRGHGLAGGAEEYAVRVAEAMARAGASVTFLTARDEGQTPGEHSDTLTTVRRGGQWTVYLWALLWLLRNRRRVDVVVDCQNGIPFFSPLVLPRRTRVVLLMHHVHDAQFAVHFPPWLAAVGRWLEGPAARRVYRDAVTVAVSPSTVHAMRARLGWTGPVYVVPNGMDQAPKSRVEREPEPTLVCLGRLVTHKRVDRLIRTVEELAERWPTLKLHIVGGGPEEQALRALAARLDGAVEVHGYVDSATKSALLGRSWLNVTLSDGEGWGLAVVEAAAHGVPTLCRDVDGLRDSVRHGDTGWLVPNGADLAQAVDRVLTDLADPARAEAVAKACQDWATRFDWAATGERFTALVAALRAGLKIGEWQPGMPEAIIAEFPADTEPHQPTSVGTRSGAAGVDQWTLVEQCHGGDLLAELERAGRAGVTVRAAADAERLLGGSLRNPREGAT</sequence>
<evidence type="ECO:0000256" key="2">
    <source>
        <dbReference type="ARBA" id="ARBA00022676"/>
    </source>
</evidence>
<dbReference type="Pfam" id="PF13439">
    <property type="entry name" value="Glyco_transf_4"/>
    <property type="match status" value="1"/>
</dbReference>
<evidence type="ECO:0000259" key="4">
    <source>
        <dbReference type="Pfam" id="PF00534"/>
    </source>
</evidence>
<dbReference type="Gene3D" id="3.40.50.2000">
    <property type="entry name" value="Glycogen Phosphorylase B"/>
    <property type="match status" value="2"/>
</dbReference>
<accession>A0A1H0S704</accession>
<dbReference type="CDD" id="cd03801">
    <property type="entry name" value="GT4_PimA-like"/>
    <property type="match status" value="1"/>
</dbReference>
<dbReference type="EMBL" id="FNJB01000008">
    <property type="protein sequence ID" value="SDP37447.1"/>
    <property type="molecule type" value="Genomic_DNA"/>
</dbReference>
<evidence type="ECO:0000259" key="5">
    <source>
        <dbReference type="Pfam" id="PF13439"/>
    </source>
</evidence>
<reference evidence="7" key="1">
    <citation type="submission" date="2016-10" db="EMBL/GenBank/DDBJ databases">
        <authorList>
            <person name="Varghese N."/>
            <person name="Submissions S."/>
        </authorList>
    </citation>
    <scope>NUCLEOTIDE SEQUENCE [LARGE SCALE GENOMIC DNA]</scope>
    <source>
        <strain evidence="7">IBRC-M 10655</strain>
    </source>
</reference>
<evidence type="ECO:0000313" key="6">
    <source>
        <dbReference type="EMBL" id="SDP37447.1"/>
    </source>
</evidence>
<keyword evidence="2" id="KW-0328">Glycosyltransferase</keyword>
<comment type="similarity">
    <text evidence="1">Belongs to the glycosyltransferase group 1 family. Glycosyltransferase 4 subfamily.</text>
</comment>
<feature type="domain" description="Glycosyl transferase family 1" evidence="4">
    <location>
        <begin position="189"/>
        <end position="342"/>
    </location>
</feature>
<protein>
    <submittedName>
        <fullName evidence="6">Glycosyltransferase involved in cell wall bisynthesis</fullName>
    </submittedName>
</protein>
<evidence type="ECO:0000256" key="3">
    <source>
        <dbReference type="ARBA" id="ARBA00022679"/>
    </source>
</evidence>
<dbReference type="RefSeq" id="WP_091379067.1">
    <property type="nucleotide sequence ID" value="NZ_FNDV01000005.1"/>
</dbReference>
<dbReference type="GO" id="GO:0016757">
    <property type="term" value="F:glycosyltransferase activity"/>
    <property type="evidence" value="ECO:0007669"/>
    <property type="project" value="UniProtKB-KW"/>
</dbReference>